<dbReference type="PANTHER" id="PTHR43433:SF5">
    <property type="entry name" value="AB HYDROLASE-1 DOMAIN-CONTAINING PROTEIN"/>
    <property type="match status" value="1"/>
</dbReference>
<dbReference type="SUPFAM" id="SSF53474">
    <property type="entry name" value="alpha/beta-Hydrolases"/>
    <property type="match status" value="1"/>
</dbReference>
<dbReference type="GO" id="GO:0003824">
    <property type="term" value="F:catalytic activity"/>
    <property type="evidence" value="ECO:0007669"/>
    <property type="project" value="UniProtKB-ARBA"/>
</dbReference>
<dbReference type="Proteomes" id="UP000198217">
    <property type="component" value="Chromosome I"/>
</dbReference>
<protein>
    <submittedName>
        <fullName evidence="2">Pimeloyl-ACP methyl ester carboxylesterase</fullName>
    </submittedName>
</protein>
<dbReference type="PANTHER" id="PTHR43433">
    <property type="entry name" value="HYDROLASE, ALPHA/BETA FOLD FAMILY PROTEIN"/>
    <property type="match status" value="1"/>
</dbReference>
<reference evidence="2 3" key="1">
    <citation type="submission" date="2016-06" db="EMBL/GenBank/DDBJ databases">
        <authorList>
            <person name="Kjaerup R.B."/>
            <person name="Dalgaard T.S."/>
            <person name="Juul-Madsen H.R."/>
        </authorList>
    </citation>
    <scope>NUCLEOTIDE SEQUENCE [LARGE SCALE GENOMIC DNA]</scope>
    <source>
        <strain evidence="2 3">DSM 43904</strain>
    </source>
</reference>
<dbReference type="AlphaFoldDB" id="A0A1C5JRP8"/>
<evidence type="ECO:0000313" key="2">
    <source>
        <dbReference type="EMBL" id="SCG73242.1"/>
    </source>
</evidence>
<evidence type="ECO:0000313" key="3">
    <source>
        <dbReference type="Proteomes" id="UP000198217"/>
    </source>
</evidence>
<accession>A0A1C5JRP8</accession>
<gene>
    <name evidence="2" type="ORF">GA0070609_4816</name>
</gene>
<dbReference type="InterPro" id="IPR029058">
    <property type="entry name" value="AB_hydrolase_fold"/>
</dbReference>
<organism evidence="2 3">
    <name type="scientific">Micromonospora echinaurantiaca</name>
    <dbReference type="NCBI Taxonomy" id="47857"/>
    <lineage>
        <taxon>Bacteria</taxon>
        <taxon>Bacillati</taxon>
        <taxon>Actinomycetota</taxon>
        <taxon>Actinomycetes</taxon>
        <taxon>Micromonosporales</taxon>
        <taxon>Micromonosporaceae</taxon>
        <taxon>Micromonospora</taxon>
    </lineage>
</organism>
<dbReference type="InterPro" id="IPR000073">
    <property type="entry name" value="AB_hydrolase_1"/>
</dbReference>
<feature type="domain" description="AB hydrolase-1" evidence="1">
    <location>
        <begin position="46"/>
        <end position="269"/>
    </location>
</feature>
<name>A0A1C5JRP8_9ACTN</name>
<dbReference type="InterPro" id="IPR050471">
    <property type="entry name" value="AB_hydrolase"/>
</dbReference>
<dbReference type="PRINTS" id="PR00111">
    <property type="entry name" value="ABHYDROLASE"/>
</dbReference>
<proteinExistence type="predicted"/>
<dbReference type="Pfam" id="PF00561">
    <property type="entry name" value="Abhydrolase_1"/>
    <property type="match status" value="1"/>
</dbReference>
<sequence length="287" mass="30081">MVVVHEVHTGDGRILAVEEWGVPDGAPVLSVCGSPMSRLARYPDPALFERLGVRLVTYDRPGFGRSTSRPGRRVVDGADDIAAIVDALDLDRLSVVGVSGGGPHALAFAARYPERVVRVAVLASLAPRDAAGLEWTAGMADGNRRSAAAALQGRAAVEAHLAAVDRAGPALLPANDQAVLARPEINAMVRAAFAEAVRPGLDGWVDDVHALFGLPWGFDPATVSRPVRVWHGALDQAVPAAHGRWLAARIPGAELEVQPDAGHAGHFDATPAVLEWLVAAHVTANGR</sequence>
<evidence type="ECO:0000259" key="1">
    <source>
        <dbReference type="Pfam" id="PF00561"/>
    </source>
</evidence>
<dbReference type="EMBL" id="LT607750">
    <property type="protein sequence ID" value="SCG73242.1"/>
    <property type="molecule type" value="Genomic_DNA"/>
</dbReference>
<keyword evidence="3" id="KW-1185">Reference proteome</keyword>
<dbReference type="Gene3D" id="3.40.50.1820">
    <property type="entry name" value="alpha/beta hydrolase"/>
    <property type="match status" value="1"/>
</dbReference>